<evidence type="ECO:0000256" key="1">
    <source>
        <dbReference type="ARBA" id="ARBA00011073"/>
    </source>
</evidence>
<evidence type="ECO:0000256" key="6">
    <source>
        <dbReference type="ARBA" id="ARBA00023619"/>
    </source>
</evidence>
<dbReference type="AlphaFoldDB" id="A0A7S3JQM5"/>
<accession>A0A7S3JQM5</accession>
<dbReference type="PROSITE" id="PS51892">
    <property type="entry name" value="SUBTILASE"/>
    <property type="match status" value="1"/>
</dbReference>
<dbReference type="EC" id="3.4.21.62" evidence="6"/>
<dbReference type="CDD" id="cd04842">
    <property type="entry name" value="Peptidases_S8_Kp43_protease"/>
    <property type="match status" value="1"/>
</dbReference>
<dbReference type="InterPro" id="IPR036852">
    <property type="entry name" value="Peptidase_S8/S53_dom_sf"/>
</dbReference>
<dbReference type="InterPro" id="IPR000209">
    <property type="entry name" value="Peptidase_S8/S53_dom"/>
</dbReference>
<feature type="active site" description="Charge relay system" evidence="7">
    <location>
        <position position="709"/>
    </location>
</feature>
<feature type="active site" description="Charge relay system" evidence="7">
    <location>
        <position position="360"/>
    </location>
</feature>
<dbReference type="InterPro" id="IPR015500">
    <property type="entry name" value="Peptidase_S8_subtilisin-rel"/>
</dbReference>
<proteinExistence type="inferred from homology"/>
<dbReference type="Gene3D" id="3.40.50.200">
    <property type="entry name" value="Peptidase S8/S53 domain"/>
    <property type="match status" value="2"/>
</dbReference>
<dbReference type="InterPro" id="IPR034058">
    <property type="entry name" value="TagA/B/C/D_pept_dom"/>
</dbReference>
<comment type="similarity">
    <text evidence="1 7">Belongs to the peptidase S8 family.</text>
</comment>
<evidence type="ECO:0000313" key="9">
    <source>
        <dbReference type="EMBL" id="CAE0360165.1"/>
    </source>
</evidence>
<keyword evidence="2 7" id="KW-0645">Protease</keyword>
<feature type="domain" description="Peptidase S8/S53" evidence="8">
    <location>
        <begin position="548"/>
        <end position="744"/>
    </location>
</feature>
<evidence type="ECO:0000256" key="5">
    <source>
        <dbReference type="ARBA" id="ARBA00023529"/>
    </source>
</evidence>
<evidence type="ECO:0000259" key="8">
    <source>
        <dbReference type="Pfam" id="PF00082"/>
    </source>
</evidence>
<reference evidence="9" key="1">
    <citation type="submission" date="2021-01" db="EMBL/GenBank/DDBJ databases">
        <authorList>
            <person name="Corre E."/>
            <person name="Pelletier E."/>
            <person name="Niang G."/>
            <person name="Scheremetjew M."/>
            <person name="Finn R."/>
            <person name="Kale V."/>
            <person name="Holt S."/>
            <person name="Cochrane G."/>
            <person name="Meng A."/>
            <person name="Brown T."/>
            <person name="Cohen L."/>
        </authorList>
    </citation>
    <scope>NUCLEOTIDE SEQUENCE</scope>
    <source>
        <strain evidence="9">CCMP1510</strain>
    </source>
</reference>
<evidence type="ECO:0000256" key="4">
    <source>
        <dbReference type="ARBA" id="ARBA00022825"/>
    </source>
</evidence>
<evidence type="ECO:0000256" key="2">
    <source>
        <dbReference type="ARBA" id="ARBA00022670"/>
    </source>
</evidence>
<sequence>MIIRCILFSSLLSKYECRGENNYEKIRLSHWQEAARFQASSLPLAVLTTISRTTPALRTWMQGSERIVDLIFDESNDVQDHLACGSLSFAKRLRYALKKAAESIQVLYVNRREDAVCWIVSLRASEARTTLFREKRRRLTSSTDSQNGFYHIEKLPLFYKMCDIVDIQPISFQPKLKAMNGRSFIVHTRQFLSVSSKFPIEEIVNNSLRKVFGCQSKSSAQVCASWWSVFSQDSAECLTPQIKESTTGKTRLEWDNHPSNSCVLSFIIHLVTQSNVHKIENIPQLRTTQEHLSIIGDESVVGIEAFSTSILLTSNSTGAQIIKSTNEFAAISLQGGSTSGDTPLWDLGLKGQGLYLQVADTDVDDASCWLSDDIETNATLNGVFESELQVARSTYDAPVTEHSRRKVVQYIAYPNTGSAYDYDAKVGGHGTHTAGSIAGSLSASESHYTNCSEVLLEYGYSNLDGVYEKVEPYTYTSDADVDFYYYSADTGLYFYRYSNYWVLGTTLESGSGLYSYSECSLITVPEIFRDCPEATPNPMLASQCIDTSAQGLAPEAKLMAFDFGDDTGALYSPSSLYLQMFTPAYDAGARIFSNSWGGGYEYYGSAQDVDQFMYDFNDALILFAAGNDGDDIGISSILSPGVAKNCLTVGAAENSIPVDTVAYFSSRGPTSDQRIKPDCLSPGDPIASASSSGYEGLATCSATYKSGTSMATPTLAGLASLLRQFLVENHHIEYSQVGYNHSIYNTTAPSGALLKAMLIASTQPVYYGYDMSSTKIELSTIYSGTPDYHQGFGIINATRVLPLSLNLELFLYDHELSEYENFDVAFVTGMATDVSIVLAWTDPAASTFCSTCLVHDLDLQVWIDGIRKYSNFGEDSEDVVNNVEKVATNLVAGISVQIRVRANALAYADAQSFALVIVGSLEPVVAQIPTHAPTLRDTSCDVIDIVFGYSNTDGLFYRVDYTYADPTVEVDYFLECNDLAETYIYRYLGLYWVLGAGPFDSGSALLFTQCDILTFPDALTSCTWNTGTPTYTCYSATAAPSPSPSTLVPTQATTSSTLACDRNDDCPSGQKCSSLISSVASKDRKKKQRRYPLFVRYKEEETMTSGICIDV</sequence>
<dbReference type="Pfam" id="PF00082">
    <property type="entry name" value="Peptidase_S8"/>
    <property type="match status" value="1"/>
</dbReference>
<comment type="catalytic activity">
    <reaction evidence="5">
        <text>Hydrolysis of proteins with broad specificity for peptide bonds, and a preference for a large uncharged residue in P1. Hydrolyzes peptide amides.</text>
        <dbReference type="EC" id="3.4.21.62"/>
    </reaction>
</comment>
<organism evidence="9">
    <name type="scientific">Aureoumbra lagunensis</name>
    <dbReference type="NCBI Taxonomy" id="44058"/>
    <lineage>
        <taxon>Eukaryota</taxon>
        <taxon>Sar</taxon>
        <taxon>Stramenopiles</taxon>
        <taxon>Ochrophyta</taxon>
        <taxon>Pelagophyceae</taxon>
        <taxon>Pelagomonadales</taxon>
        <taxon>Aureoumbra</taxon>
    </lineage>
</organism>
<evidence type="ECO:0000256" key="7">
    <source>
        <dbReference type="PROSITE-ProRule" id="PRU01240"/>
    </source>
</evidence>
<evidence type="ECO:0000256" key="3">
    <source>
        <dbReference type="ARBA" id="ARBA00022801"/>
    </source>
</evidence>
<dbReference type="SUPFAM" id="SSF52743">
    <property type="entry name" value="Subtilisin-like"/>
    <property type="match status" value="1"/>
</dbReference>
<dbReference type="Gene3D" id="2.60.120.380">
    <property type="match status" value="1"/>
</dbReference>
<keyword evidence="3 7" id="KW-0378">Hydrolase</keyword>
<dbReference type="InterPro" id="IPR051048">
    <property type="entry name" value="Peptidase_S8/S53_subtilisin"/>
</dbReference>
<dbReference type="PANTHER" id="PTHR43399">
    <property type="entry name" value="SUBTILISIN-RELATED"/>
    <property type="match status" value="1"/>
</dbReference>
<dbReference type="GO" id="GO:0004252">
    <property type="term" value="F:serine-type endopeptidase activity"/>
    <property type="evidence" value="ECO:0007669"/>
    <property type="project" value="UniProtKB-UniRule"/>
</dbReference>
<dbReference type="PANTHER" id="PTHR43399:SF4">
    <property type="entry name" value="CELL WALL-ASSOCIATED PROTEASE"/>
    <property type="match status" value="1"/>
</dbReference>
<protein>
    <recommendedName>
        <fullName evidence="6">subtilisin</fullName>
        <ecNumber evidence="6">3.4.21.62</ecNumber>
    </recommendedName>
</protein>
<name>A0A7S3JQM5_9STRA</name>
<dbReference type="EMBL" id="HBIJ01001204">
    <property type="protein sequence ID" value="CAE0360165.1"/>
    <property type="molecule type" value="Transcribed_RNA"/>
</dbReference>
<gene>
    <name evidence="9" type="ORF">ALAG00032_LOCUS894</name>
</gene>
<dbReference type="GO" id="GO:0006508">
    <property type="term" value="P:proteolysis"/>
    <property type="evidence" value="ECO:0007669"/>
    <property type="project" value="UniProtKB-KW"/>
</dbReference>
<dbReference type="PRINTS" id="PR00723">
    <property type="entry name" value="SUBTILISIN"/>
</dbReference>
<keyword evidence="4 7" id="KW-0720">Serine protease</keyword>
<feature type="active site" description="Charge relay system" evidence="7">
    <location>
        <position position="429"/>
    </location>
</feature>